<evidence type="ECO:0000313" key="3">
    <source>
        <dbReference type="Proteomes" id="UP001150238"/>
    </source>
</evidence>
<proteinExistence type="predicted"/>
<sequence length="236" mass="25556">MYSGMMLMGSLTPGLAGLDVDDWVSLGTSEVEEVLVEEDAREKEKIKQLAKRGKKEKAAGRRMKRRRESQLGQVDVGDSTSSPPYGLEKRDPEAGEAVDSTLSPPCDPEAGEAGEEVEVEEVEAVDLQVHQGGGGGGLHLASPLHNPPHDPEAEFFHGCSDYFLRCVDEVGGGGGGGWWRRWRRVVEAVEAVEMVVKAVEVVVEAVEVVVEAVKAVVEVVEVIKPSPRYFKISASY</sequence>
<dbReference type="EMBL" id="JANVFS010000019">
    <property type="protein sequence ID" value="KAJ4476878.1"/>
    <property type="molecule type" value="Genomic_DNA"/>
</dbReference>
<evidence type="ECO:0000313" key="2">
    <source>
        <dbReference type="EMBL" id="KAJ4476878.1"/>
    </source>
</evidence>
<reference evidence="2" key="2">
    <citation type="journal article" date="2023" name="Proc. Natl. Acad. Sci. U.S.A.">
        <title>A global phylogenomic analysis of the shiitake genus Lentinula.</title>
        <authorList>
            <person name="Sierra-Patev S."/>
            <person name="Min B."/>
            <person name="Naranjo-Ortiz M."/>
            <person name="Looney B."/>
            <person name="Konkel Z."/>
            <person name="Slot J.C."/>
            <person name="Sakamoto Y."/>
            <person name="Steenwyk J.L."/>
            <person name="Rokas A."/>
            <person name="Carro J."/>
            <person name="Camarero S."/>
            <person name="Ferreira P."/>
            <person name="Molpeceres G."/>
            <person name="Ruiz-Duenas F.J."/>
            <person name="Serrano A."/>
            <person name="Henrissat B."/>
            <person name="Drula E."/>
            <person name="Hughes K.W."/>
            <person name="Mata J.L."/>
            <person name="Ishikawa N.K."/>
            <person name="Vargas-Isla R."/>
            <person name="Ushijima S."/>
            <person name="Smith C.A."/>
            <person name="Donoghue J."/>
            <person name="Ahrendt S."/>
            <person name="Andreopoulos W."/>
            <person name="He G."/>
            <person name="LaButti K."/>
            <person name="Lipzen A."/>
            <person name="Ng V."/>
            <person name="Riley R."/>
            <person name="Sandor L."/>
            <person name="Barry K."/>
            <person name="Martinez A.T."/>
            <person name="Xiao Y."/>
            <person name="Gibbons J.G."/>
            <person name="Terashima K."/>
            <person name="Grigoriev I.V."/>
            <person name="Hibbett D."/>
        </authorList>
    </citation>
    <scope>NUCLEOTIDE SEQUENCE</scope>
    <source>
        <strain evidence="2">Sp2 HRB7682 ss15</strain>
    </source>
</reference>
<dbReference type="AlphaFoldDB" id="A0A9W9DM11"/>
<feature type="compositionally biased region" description="Acidic residues" evidence="1">
    <location>
        <begin position="109"/>
        <end position="119"/>
    </location>
</feature>
<gene>
    <name evidence="2" type="ORF">C8J55DRAFT_489898</name>
</gene>
<evidence type="ECO:0000256" key="1">
    <source>
        <dbReference type="SAM" id="MobiDB-lite"/>
    </source>
</evidence>
<protein>
    <submittedName>
        <fullName evidence="2">Uncharacterized protein</fullName>
    </submittedName>
</protein>
<organism evidence="2 3">
    <name type="scientific">Lentinula lateritia</name>
    <dbReference type="NCBI Taxonomy" id="40482"/>
    <lineage>
        <taxon>Eukaryota</taxon>
        <taxon>Fungi</taxon>
        <taxon>Dikarya</taxon>
        <taxon>Basidiomycota</taxon>
        <taxon>Agaricomycotina</taxon>
        <taxon>Agaricomycetes</taxon>
        <taxon>Agaricomycetidae</taxon>
        <taxon>Agaricales</taxon>
        <taxon>Marasmiineae</taxon>
        <taxon>Omphalotaceae</taxon>
        <taxon>Lentinula</taxon>
    </lineage>
</organism>
<feature type="region of interest" description="Disordered" evidence="1">
    <location>
        <begin position="38"/>
        <end position="119"/>
    </location>
</feature>
<accession>A0A9W9DM11</accession>
<reference evidence="2" key="1">
    <citation type="submission" date="2022-08" db="EMBL/GenBank/DDBJ databases">
        <authorList>
            <consortium name="DOE Joint Genome Institute"/>
            <person name="Min B."/>
            <person name="Riley R."/>
            <person name="Sierra-Patev S."/>
            <person name="Naranjo-Ortiz M."/>
            <person name="Looney B."/>
            <person name="Konkel Z."/>
            <person name="Slot J.C."/>
            <person name="Sakamoto Y."/>
            <person name="Steenwyk J.L."/>
            <person name="Rokas A."/>
            <person name="Carro J."/>
            <person name="Camarero S."/>
            <person name="Ferreira P."/>
            <person name="Molpeceres G."/>
            <person name="Ruiz-Duenas F.J."/>
            <person name="Serrano A."/>
            <person name="Henrissat B."/>
            <person name="Drula E."/>
            <person name="Hughes K.W."/>
            <person name="Mata J.L."/>
            <person name="Ishikawa N.K."/>
            <person name="Vargas-Isla R."/>
            <person name="Ushijima S."/>
            <person name="Smith C.A."/>
            <person name="Ahrendt S."/>
            <person name="Andreopoulos W."/>
            <person name="He G."/>
            <person name="Labutti K."/>
            <person name="Lipzen A."/>
            <person name="Ng V."/>
            <person name="Sandor L."/>
            <person name="Barry K."/>
            <person name="Martinez A.T."/>
            <person name="Xiao Y."/>
            <person name="Gibbons J.G."/>
            <person name="Terashima K."/>
            <person name="Hibbett D.S."/>
            <person name="Grigoriev I.V."/>
        </authorList>
    </citation>
    <scope>NUCLEOTIDE SEQUENCE</scope>
    <source>
        <strain evidence="2">Sp2 HRB7682 ss15</strain>
    </source>
</reference>
<comment type="caution">
    <text evidence="2">The sequence shown here is derived from an EMBL/GenBank/DDBJ whole genome shotgun (WGS) entry which is preliminary data.</text>
</comment>
<name>A0A9W9DM11_9AGAR</name>
<dbReference type="Proteomes" id="UP001150238">
    <property type="component" value="Unassembled WGS sequence"/>
</dbReference>
<feature type="compositionally biased region" description="Basic residues" evidence="1">
    <location>
        <begin position="48"/>
        <end position="67"/>
    </location>
</feature>
<feature type="compositionally biased region" description="Basic and acidic residues" evidence="1">
    <location>
        <begin position="38"/>
        <end position="47"/>
    </location>
</feature>